<keyword evidence="1" id="KW-1133">Transmembrane helix</keyword>
<keyword evidence="1" id="KW-0472">Membrane</keyword>
<feature type="transmembrane region" description="Helical" evidence="1">
    <location>
        <begin position="174"/>
        <end position="195"/>
    </location>
</feature>
<evidence type="ECO:0000259" key="2">
    <source>
        <dbReference type="Pfam" id="PF01578"/>
    </source>
</evidence>
<name>A0A840RFF7_9NEIS</name>
<feature type="transmembrane region" description="Helical" evidence="1">
    <location>
        <begin position="36"/>
        <end position="54"/>
    </location>
</feature>
<dbReference type="RefSeq" id="WP_184099756.1">
    <property type="nucleotide sequence ID" value="NZ_JACHHN010000003.1"/>
</dbReference>
<reference evidence="3 4" key="1">
    <citation type="submission" date="2020-08" db="EMBL/GenBank/DDBJ databases">
        <title>Genomic Encyclopedia of Type Strains, Phase IV (KMG-IV): sequencing the most valuable type-strain genomes for metagenomic binning, comparative biology and taxonomic classification.</title>
        <authorList>
            <person name="Goeker M."/>
        </authorList>
    </citation>
    <scope>NUCLEOTIDE SEQUENCE [LARGE SCALE GENOMIC DNA]</scope>
    <source>
        <strain evidence="3 4">DSM 18233</strain>
    </source>
</reference>
<protein>
    <submittedName>
        <fullName evidence="3">ABC-type uncharacterized transport system permease subunit</fullName>
    </submittedName>
</protein>
<feature type="transmembrane region" description="Helical" evidence="1">
    <location>
        <begin position="238"/>
        <end position="260"/>
    </location>
</feature>
<dbReference type="EMBL" id="JACHHN010000003">
    <property type="protein sequence ID" value="MBB5191130.1"/>
    <property type="molecule type" value="Genomic_DNA"/>
</dbReference>
<keyword evidence="4" id="KW-1185">Reference proteome</keyword>
<organism evidence="3 4">
    <name type="scientific">Silvimonas terrae</name>
    <dbReference type="NCBI Taxonomy" id="300266"/>
    <lineage>
        <taxon>Bacteria</taxon>
        <taxon>Pseudomonadati</taxon>
        <taxon>Pseudomonadota</taxon>
        <taxon>Betaproteobacteria</taxon>
        <taxon>Neisseriales</taxon>
        <taxon>Chitinibacteraceae</taxon>
        <taxon>Silvimonas</taxon>
    </lineage>
</organism>
<dbReference type="Pfam" id="PF01578">
    <property type="entry name" value="Cytochrom_C_asm"/>
    <property type="match status" value="1"/>
</dbReference>
<gene>
    <name evidence="3" type="ORF">HNQ50_001853</name>
</gene>
<feature type="transmembrane region" description="Helical" evidence="1">
    <location>
        <begin position="6"/>
        <end position="24"/>
    </location>
</feature>
<accession>A0A840RFF7</accession>
<dbReference type="GO" id="GO:0017004">
    <property type="term" value="P:cytochrome complex assembly"/>
    <property type="evidence" value="ECO:0007669"/>
    <property type="project" value="InterPro"/>
</dbReference>
<feature type="transmembrane region" description="Helical" evidence="1">
    <location>
        <begin position="207"/>
        <end position="226"/>
    </location>
</feature>
<evidence type="ECO:0000256" key="1">
    <source>
        <dbReference type="SAM" id="Phobius"/>
    </source>
</evidence>
<evidence type="ECO:0000313" key="4">
    <source>
        <dbReference type="Proteomes" id="UP000543030"/>
    </source>
</evidence>
<feature type="domain" description="Cytochrome c assembly protein" evidence="2">
    <location>
        <begin position="40"/>
        <end position="261"/>
    </location>
</feature>
<comment type="caution">
    <text evidence="3">The sequence shown here is derived from an EMBL/GenBank/DDBJ whole genome shotgun (WGS) entry which is preliminary data.</text>
</comment>
<dbReference type="GO" id="GO:0020037">
    <property type="term" value="F:heme binding"/>
    <property type="evidence" value="ECO:0007669"/>
    <property type="project" value="InterPro"/>
</dbReference>
<dbReference type="AlphaFoldDB" id="A0A840RFF7"/>
<dbReference type="PANTHER" id="PTHR38034">
    <property type="entry name" value="INNER MEMBRANE PROTEIN YPJD"/>
    <property type="match status" value="1"/>
</dbReference>
<feature type="transmembrane region" description="Helical" evidence="1">
    <location>
        <begin position="124"/>
        <end position="145"/>
    </location>
</feature>
<dbReference type="Proteomes" id="UP000543030">
    <property type="component" value="Unassembled WGS sequence"/>
</dbReference>
<dbReference type="PANTHER" id="PTHR38034:SF1">
    <property type="entry name" value="INNER MEMBRANE PROTEIN YPJD"/>
    <property type="match status" value="1"/>
</dbReference>
<proteinExistence type="predicted"/>
<feature type="transmembrane region" description="Helical" evidence="1">
    <location>
        <begin position="94"/>
        <end position="112"/>
    </location>
</feature>
<dbReference type="InterPro" id="IPR002541">
    <property type="entry name" value="Cyt_c_assembly"/>
</dbReference>
<sequence>MSWLAFIALFIYLTLGWHFCRTRLAGRGVIHTGAENAILLLALAIHGLALWPALAEPPLHFGAAEALSMIAWLALITYLLGHLAFPLEGLQPPVIGLTVVLLGLSLVLPPGHVLTYTQNGVSRLHFLAAMLAYGLFTNATGVAILMRLADRRLHHASANLLVQKLPPLLALERLLFACISTGFLLLTVALVTGITFSEEIFGRALEFNHKIVLSVAAWLVYGLLLLGRRLRGWRGRVATLWTTTGFFLLILGYIGSRFVLDVILHRPGLG</sequence>
<evidence type="ECO:0000313" key="3">
    <source>
        <dbReference type="EMBL" id="MBB5191130.1"/>
    </source>
</evidence>
<feature type="transmembrane region" description="Helical" evidence="1">
    <location>
        <begin position="66"/>
        <end position="87"/>
    </location>
</feature>
<keyword evidence="1" id="KW-0812">Transmembrane</keyword>
<dbReference type="InterPro" id="IPR052372">
    <property type="entry name" value="YpjD/HemX"/>
</dbReference>